<evidence type="ECO:0000313" key="7">
    <source>
        <dbReference type="EnsemblMetazoa" id="XP_014249724.1"/>
    </source>
</evidence>
<evidence type="ECO:0000313" key="8">
    <source>
        <dbReference type="Proteomes" id="UP000494040"/>
    </source>
</evidence>
<dbReference type="Proteomes" id="UP000494040">
    <property type="component" value="Unassembled WGS sequence"/>
</dbReference>
<dbReference type="GO" id="GO:0003727">
    <property type="term" value="F:single-stranded RNA binding"/>
    <property type="evidence" value="ECO:0007669"/>
    <property type="project" value="TreeGrafter"/>
</dbReference>
<protein>
    <recommendedName>
        <fullName evidence="5">Beta-lactamase-like protein 2 homolog</fullName>
    </recommendedName>
</protein>
<dbReference type="InterPro" id="IPR047921">
    <property type="entry name" value="LACTB2-like_MBL-fold"/>
</dbReference>
<dbReference type="FunFam" id="3.60.15.10:FF:000017">
    <property type="entry name" value="Lactamase beta 2"/>
    <property type="match status" value="1"/>
</dbReference>
<dbReference type="InterPro" id="IPR036866">
    <property type="entry name" value="RibonucZ/Hydroxyglut_hydro"/>
</dbReference>
<dbReference type="OrthoDB" id="17458at2759"/>
<dbReference type="RefSeq" id="XP_014249724.1">
    <property type="nucleotide sequence ID" value="XM_014394238.2"/>
</dbReference>
<dbReference type="InterPro" id="IPR036388">
    <property type="entry name" value="WH-like_DNA-bd_sf"/>
</dbReference>
<dbReference type="GO" id="GO:0005759">
    <property type="term" value="C:mitochondrial matrix"/>
    <property type="evidence" value="ECO:0007669"/>
    <property type="project" value="TreeGrafter"/>
</dbReference>
<dbReference type="OMA" id="WQAMDVV"/>
<dbReference type="AlphaFoldDB" id="A0A8I6RNH1"/>
<dbReference type="Gene3D" id="3.60.15.10">
    <property type="entry name" value="Ribonuclease Z/Hydroxyacylglutathione hydrolase-like"/>
    <property type="match status" value="1"/>
</dbReference>
<dbReference type="GO" id="GO:0004521">
    <property type="term" value="F:RNA endonuclease activity"/>
    <property type="evidence" value="ECO:0007669"/>
    <property type="project" value="TreeGrafter"/>
</dbReference>
<keyword evidence="8" id="KW-1185">Reference proteome</keyword>
<evidence type="ECO:0000256" key="3">
    <source>
        <dbReference type="ARBA" id="ARBA00022801"/>
    </source>
</evidence>
<dbReference type="KEGG" id="clec:106666790"/>
<evidence type="ECO:0000259" key="6">
    <source>
        <dbReference type="SMART" id="SM00849"/>
    </source>
</evidence>
<dbReference type="SMART" id="SM00849">
    <property type="entry name" value="Lactamase_B"/>
    <property type="match status" value="1"/>
</dbReference>
<keyword evidence="2" id="KW-0479">Metal-binding</keyword>
<comment type="similarity">
    <text evidence="1">Belongs to the metallo-beta-lactamase superfamily. Glyoxalase II family.</text>
</comment>
<dbReference type="CDD" id="cd07722">
    <property type="entry name" value="LACTB2-like_MBL-fold"/>
    <property type="match status" value="1"/>
</dbReference>
<dbReference type="InterPro" id="IPR050662">
    <property type="entry name" value="Sec-metab_biosynth-thioest"/>
</dbReference>
<dbReference type="InterPro" id="IPR041516">
    <property type="entry name" value="LACTB2_WH"/>
</dbReference>
<dbReference type="GO" id="GO:0031123">
    <property type="term" value="P:RNA 3'-end processing"/>
    <property type="evidence" value="ECO:0007669"/>
    <property type="project" value="UniProtKB-ARBA"/>
</dbReference>
<dbReference type="Pfam" id="PF17778">
    <property type="entry name" value="WHD_BLACT"/>
    <property type="match status" value="1"/>
</dbReference>
<dbReference type="PANTHER" id="PTHR23131:SF0">
    <property type="entry name" value="ENDORIBONUCLEASE LACTB2"/>
    <property type="match status" value="1"/>
</dbReference>
<feature type="domain" description="Metallo-beta-lactamase" evidence="6">
    <location>
        <begin position="41"/>
        <end position="204"/>
    </location>
</feature>
<sequence>MSSSVQKIVKITNLVTRILGCNPGMMTLDGTNTYVVGNGPNYNCFLFFRRILIDTGEPSKSEYIKLLTNYLIDEEVDLEHIIITHWHKDHIGGVEDIFKKITNEPKVWKYPRTDAENSPTWGKISLGYLFDGQQFSTQGATLKVVSTPGHTTDHIVLKLFEENAIFSGDCILGGSTAVFEDLYDYMKSLKKILDMKPSVIYPGHGYTINEPCGEIQKYIDHRMKRESQIIDLLKKSKKEMTVSNIVSVLYADIPKRLHLAAGNNVTQHLKKLEKEGIVIFNEDNHSWEICDKED</sequence>
<evidence type="ECO:0000256" key="4">
    <source>
        <dbReference type="ARBA" id="ARBA00022833"/>
    </source>
</evidence>
<reference evidence="7" key="1">
    <citation type="submission" date="2022-01" db="UniProtKB">
        <authorList>
            <consortium name="EnsemblMetazoa"/>
        </authorList>
    </citation>
    <scope>IDENTIFICATION</scope>
</reference>
<accession>A0A8I6RNH1</accession>
<dbReference type="GO" id="GO:0046872">
    <property type="term" value="F:metal ion binding"/>
    <property type="evidence" value="ECO:0007669"/>
    <property type="project" value="UniProtKB-KW"/>
</dbReference>
<name>A0A8I6RNH1_CIMLE</name>
<proteinExistence type="inferred from homology"/>
<evidence type="ECO:0000256" key="1">
    <source>
        <dbReference type="ARBA" id="ARBA00006759"/>
    </source>
</evidence>
<organism evidence="7 8">
    <name type="scientific">Cimex lectularius</name>
    <name type="common">Bed bug</name>
    <name type="synonym">Acanthia lectularia</name>
    <dbReference type="NCBI Taxonomy" id="79782"/>
    <lineage>
        <taxon>Eukaryota</taxon>
        <taxon>Metazoa</taxon>
        <taxon>Ecdysozoa</taxon>
        <taxon>Arthropoda</taxon>
        <taxon>Hexapoda</taxon>
        <taxon>Insecta</taxon>
        <taxon>Pterygota</taxon>
        <taxon>Neoptera</taxon>
        <taxon>Paraneoptera</taxon>
        <taxon>Hemiptera</taxon>
        <taxon>Heteroptera</taxon>
        <taxon>Panheteroptera</taxon>
        <taxon>Cimicomorpha</taxon>
        <taxon>Cimicidae</taxon>
        <taxon>Cimex</taxon>
    </lineage>
</organism>
<dbReference type="GeneID" id="106666790"/>
<evidence type="ECO:0000256" key="2">
    <source>
        <dbReference type="ARBA" id="ARBA00022723"/>
    </source>
</evidence>
<dbReference type="EnsemblMetazoa" id="XM_014394237.2">
    <property type="protein sequence ID" value="XP_014249723.1"/>
    <property type="gene ID" value="LOC106666790"/>
</dbReference>
<dbReference type="Gene3D" id="1.10.10.10">
    <property type="entry name" value="Winged helix-like DNA-binding domain superfamily/Winged helix DNA-binding domain"/>
    <property type="match status" value="1"/>
</dbReference>
<dbReference type="GO" id="GO:0016787">
    <property type="term" value="F:hydrolase activity"/>
    <property type="evidence" value="ECO:0007669"/>
    <property type="project" value="UniProtKB-KW"/>
</dbReference>
<dbReference type="SUPFAM" id="SSF56281">
    <property type="entry name" value="Metallo-hydrolase/oxidoreductase"/>
    <property type="match status" value="1"/>
</dbReference>
<dbReference type="PANTHER" id="PTHR23131">
    <property type="entry name" value="ENDORIBONUCLEASE LACTB2"/>
    <property type="match status" value="1"/>
</dbReference>
<dbReference type="Pfam" id="PF00753">
    <property type="entry name" value="Lactamase_B"/>
    <property type="match status" value="1"/>
</dbReference>
<dbReference type="RefSeq" id="XP_014249723.1">
    <property type="nucleotide sequence ID" value="XM_014394237.2"/>
</dbReference>
<evidence type="ECO:0000256" key="5">
    <source>
        <dbReference type="ARBA" id="ARBA00069358"/>
    </source>
</evidence>
<dbReference type="EnsemblMetazoa" id="XM_014394238.2">
    <property type="protein sequence ID" value="XP_014249724.1"/>
    <property type="gene ID" value="LOC106666790"/>
</dbReference>
<keyword evidence="4" id="KW-0862">Zinc</keyword>
<dbReference type="InterPro" id="IPR001279">
    <property type="entry name" value="Metallo-B-lactamas"/>
</dbReference>
<keyword evidence="3" id="KW-0378">Hydrolase</keyword>